<evidence type="ECO:0000313" key="1">
    <source>
        <dbReference type="EMBL" id="KKQ93607.1"/>
    </source>
</evidence>
<dbReference type="AlphaFoldDB" id="A0A0G0LRG2"/>
<organism evidence="1 2">
    <name type="scientific">Candidatus Woesebacteria bacterium GW2011_GWB1_39_10b</name>
    <dbReference type="NCBI Taxonomy" id="1618573"/>
    <lineage>
        <taxon>Bacteria</taxon>
        <taxon>Candidatus Woeseibacteriota</taxon>
    </lineage>
</organism>
<dbReference type="Gene3D" id="3.10.450.620">
    <property type="entry name" value="JHP933, nucleotidyltransferase-like core domain"/>
    <property type="match status" value="1"/>
</dbReference>
<reference evidence="1 2" key="1">
    <citation type="journal article" date="2015" name="Nature">
        <title>rRNA introns, odd ribosomes, and small enigmatic genomes across a large radiation of phyla.</title>
        <authorList>
            <person name="Brown C.T."/>
            <person name="Hug L.A."/>
            <person name="Thomas B.C."/>
            <person name="Sharon I."/>
            <person name="Castelle C.J."/>
            <person name="Singh A."/>
            <person name="Wilkins M.J."/>
            <person name="Williams K.H."/>
            <person name="Banfield J.F."/>
        </authorList>
    </citation>
    <scope>NUCLEOTIDE SEQUENCE [LARGE SCALE GENOMIC DNA]</scope>
</reference>
<dbReference type="Pfam" id="PF08843">
    <property type="entry name" value="AbiEii"/>
    <property type="match status" value="1"/>
</dbReference>
<dbReference type="Proteomes" id="UP000034932">
    <property type="component" value="Unassembled WGS sequence"/>
</dbReference>
<dbReference type="STRING" id="1618573.UT19_C0009G0016"/>
<comment type="caution">
    <text evidence="1">The sequence shown here is derived from an EMBL/GenBank/DDBJ whole genome shotgun (WGS) entry which is preliminary data.</text>
</comment>
<evidence type="ECO:0000313" key="2">
    <source>
        <dbReference type="Proteomes" id="UP000034932"/>
    </source>
</evidence>
<dbReference type="InterPro" id="IPR014942">
    <property type="entry name" value="AbiEii"/>
</dbReference>
<proteinExistence type="predicted"/>
<evidence type="ECO:0008006" key="3">
    <source>
        <dbReference type="Google" id="ProtNLM"/>
    </source>
</evidence>
<gene>
    <name evidence="1" type="ORF">UT19_C0009G0016</name>
</gene>
<name>A0A0G0LRG2_9BACT</name>
<accession>A0A0G0LRG2</accession>
<protein>
    <recommendedName>
        <fullName evidence="3">Nucleotidyl transferase AbiEii/AbiGii toxin family protein</fullName>
    </recommendedName>
</protein>
<sequence length="225" mass="26532">MGKTILTPKQLNFLELIQSEPQITKRFYLTGGTALAEFYLHHRLSHDIDLFTEEQEVDQKLIEAFLKANSVKLSVIKIKRSQFLGLISYTLIFTDGEELKVDFNYYPFPRISKGVNFGKLDVDSIYDIATNKLHTLFMKPRERDYVDLYFILKKEDYSINKLILDAKAKFDWDIDKVNLVNQFIKVKDIKESRLPKMLVAFKREDMEDLYLKLARSLKKEIFKTK</sequence>
<dbReference type="EMBL" id="LBVW01000009">
    <property type="protein sequence ID" value="KKQ93607.1"/>
    <property type="molecule type" value="Genomic_DNA"/>
</dbReference>